<feature type="compositionally biased region" description="Basic residues" evidence="8">
    <location>
        <begin position="576"/>
        <end position="588"/>
    </location>
</feature>
<evidence type="ECO:0000256" key="3">
    <source>
        <dbReference type="ARBA" id="ARBA00022946"/>
    </source>
</evidence>
<dbReference type="Proteomes" id="UP000013776">
    <property type="component" value="Unassembled WGS sequence"/>
</dbReference>
<dbReference type="EMBL" id="CAHR02000183">
    <property type="protein sequence ID" value="CCG83834.1"/>
    <property type="molecule type" value="Genomic_DNA"/>
</dbReference>
<dbReference type="InterPro" id="IPR029063">
    <property type="entry name" value="SAM-dependent_MTases_sf"/>
</dbReference>
<evidence type="ECO:0000256" key="5">
    <source>
        <dbReference type="ARBA" id="ARBA00023014"/>
    </source>
</evidence>
<proteinExistence type="predicted"/>
<name>R4XKI7_TAPDE</name>
<evidence type="ECO:0000313" key="10">
    <source>
        <dbReference type="Proteomes" id="UP000013776"/>
    </source>
</evidence>
<gene>
    <name evidence="9" type="ORF">TAPDE_004154</name>
</gene>
<feature type="region of interest" description="Disordered" evidence="8">
    <location>
        <begin position="489"/>
        <end position="538"/>
    </location>
</feature>
<dbReference type="CDD" id="cd02440">
    <property type="entry name" value="AdoMet_MTases"/>
    <property type="match status" value="1"/>
</dbReference>
<dbReference type="SUPFAM" id="SSF53335">
    <property type="entry name" value="S-adenosyl-L-methionine-dependent methyltransferases"/>
    <property type="match status" value="1"/>
</dbReference>
<evidence type="ECO:0000256" key="6">
    <source>
        <dbReference type="ARBA" id="ARBA00023128"/>
    </source>
</evidence>
<dbReference type="Pfam" id="PF09243">
    <property type="entry name" value="Rsm22"/>
    <property type="match status" value="1"/>
</dbReference>
<dbReference type="PANTHER" id="PTHR13184">
    <property type="entry name" value="37S RIBOSOMAL PROTEIN S22"/>
    <property type="match status" value="1"/>
</dbReference>
<dbReference type="OrthoDB" id="421327at2759"/>
<dbReference type="GO" id="GO:0008168">
    <property type="term" value="F:methyltransferase activity"/>
    <property type="evidence" value="ECO:0007669"/>
    <property type="project" value="InterPro"/>
</dbReference>
<evidence type="ECO:0000256" key="8">
    <source>
        <dbReference type="SAM" id="MobiDB-lite"/>
    </source>
</evidence>
<feature type="region of interest" description="Disordered" evidence="8">
    <location>
        <begin position="411"/>
        <end position="439"/>
    </location>
</feature>
<comment type="subcellular location">
    <subcellularLocation>
        <location evidence="1">Mitochondrion</location>
    </subcellularLocation>
</comment>
<dbReference type="eggNOG" id="KOG2539">
    <property type="taxonomic scope" value="Eukaryota"/>
</dbReference>
<keyword evidence="5" id="KW-0411">Iron-sulfur</keyword>
<protein>
    <submittedName>
        <fullName evidence="9">Uncharacterized protein</fullName>
    </submittedName>
</protein>
<dbReference type="GO" id="GO:0051536">
    <property type="term" value="F:iron-sulfur cluster binding"/>
    <property type="evidence" value="ECO:0007669"/>
    <property type="project" value="UniProtKB-KW"/>
</dbReference>
<keyword evidence="2" id="KW-0479">Metal-binding</keyword>
<dbReference type="VEuPathDB" id="FungiDB:TAPDE_004154"/>
<dbReference type="InterPro" id="IPR015324">
    <property type="entry name" value="Ribosomal_Rsm22-like"/>
</dbReference>
<comment type="function">
    <text evidence="7">Mitochondrial ribosome (mitoribosome) assembly factor. Binds at the interface of the head and body domains of the mitochondrial small ribosomal subunit (mt-SSU), occluding the mRNA channel and preventing compaction of the head domain towards the body. Probable inactive methyltransferase: retains the characteristic folding and ability to bind S-adenosyl-L-methionine, but it probably lost its methyltransferase activity.</text>
</comment>
<dbReference type="GO" id="GO:0003735">
    <property type="term" value="F:structural constituent of ribosome"/>
    <property type="evidence" value="ECO:0007669"/>
    <property type="project" value="TreeGrafter"/>
</dbReference>
<evidence type="ECO:0000256" key="1">
    <source>
        <dbReference type="ARBA" id="ARBA00004173"/>
    </source>
</evidence>
<keyword evidence="6" id="KW-0496">Mitochondrion</keyword>
<keyword evidence="10" id="KW-1185">Reference proteome</keyword>
<dbReference type="InterPro" id="IPR052571">
    <property type="entry name" value="Mt_RNA_Methyltransferase"/>
</dbReference>
<dbReference type="GO" id="GO:0005763">
    <property type="term" value="C:mitochondrial small ribosomal subunit"/>
    <property type="evidence" value="ECO:0007669"/>
    <property type="project" value="TreeGrafter"/>
</dbReference>
<reference evidence="9 10" key="1">
    <citation type="journal article" date="2013" name="MBio">
        <title>Genome sequencing of the plant pathogen Taphrina deformans, the causal agent of peach leaf curl.</title>
        <authorList>
            <person name="Cisse O.H."/>
            <person name="Almeida J.M.G.C.F."/>
            <person name="Fonseca A."/>
            <person name="Kumar A.A."/>
            <person name="Salojaervi J."/>
            <person name="Overmyer K."/>
            <person name="Hauser P.M."/>
            <person name="Pagni M."/>
        </authorList>
    </citation>
    <scope>NUCLEOTIDE SEQUENCE [LARGE SCALE GENOMIC DNA]</scope>
    <source>
        <strain evidence="10">PYCC 5710 / ATCC 11124 / CBS 356.35 / IMI 108563 / JCM 9778 / NBRC 8474</strain>
    </source>
</reference>
<dbReference type="PIRSF" id="PIRSF007797">
    <property type="entry name" value="RSM22"/>
    <property type="match status" value="1"/>
</dbReference>
<evidence type="ECO:0000256" key="2">
    <source>
        <dbReference type="ARBA" id="ARBA00022723"/>
    </source>
</evidence>
<dbReference type="GO" id="GO:0046872">
    <property type="term" value="F:metal ion binding"/>
    <property type="evidence" value="ECO:0007669"/>
    <property type="project" value="UniProtKB-KW"/>
</dbReference>
<evidence type="ECO:0000256" key="7">
    <source>
        <dbReference type="ARBA" id="ARBA00045681"/>
    </source>
</evidence>
<dbReference type="PANTHER" id="PTHR13184:SF5">
    <property type="entry name" value="METHYLTRANSFERASE-LIKE PROTEIN 17, MITOCHONDRIAL"/>
    <property type="match status" value="1"/>
</dbReference>
<keyword evidence="3" id="KW-0809">Transit peptide</keyword>
<comment type="caution">
    <text evidence="9">The sequence shown here is derived from an EMBL/GenBank/DDBJ whole genome shotgun (WGS) entry which is preliminary data.</text>
</comment>
<keyword evidence="4" id="KW-0408">Iron</keyword>
<evidence type="ECO:0000256" key="4">
    <source>
        <dbReference type="ARBA" id="ARBA00023004"/>
    </source>
</evidence>
<dbReference type="InterPro" id="IPR016522">
    <property type="entry name" value="RSM22_mit_bud"/>
</dbReference>
<dbReference type="AlphaFoldDB" id="R4XKI7"/>
<evidence type="ECO:0000313" key="9">
    <source>
        <dbReference type="EMBL" id="CCG83834.1"/>
    </source>
</evidence>
<feature type="compositionally biased region" description="Polar residues" evidence="8">
    <location>
        <begin position="526"/>
        <end position="536"/>
    </location>
</feature>
<accession>R4XKI7</accession>
<organism evidence="9 10">
    <name type="scientific">Taphrina deformans (strain PYCC 5710 / ATCC 11124 / CBS 356.35 / IMI 108563 / JCM 9778 / NBRC 8474)</name>
    <name type="common">Peach leaf curl fungus</name>
    <name type="synonym">Lalaria deformans</name>
    <dbReference type="NCBI Taxonomy" id="1097556"/>
    <lineage>
        <taxon>Eukaryota</taxon>
        <taxon>Fungi</taxon>
        <taxon>Dikarya</taxon>
        <taxon>Ascomycota</taxon>
        <taxon>Taphrinomycotina</taxon>
        <taxon>Taphrinomycetes</taxon>
        <taxon>Taphrinales</taxon>
        <taxon>Taphrinaceae</taxon>
        <taxon>Taphrina</taxon>
    </lineage>
</organism>
<dbReference type="GO" id="GO:0006412">
    <property type="term" value="P:translation"/>
    <property type="evidence" value="ECO:0007669"/>
    <property type="project" value="InterPro"/>
</dbReference>
<sequence length="588" mass="65498">MALASFMYYRFPLRLLGPTARRSFATRPTIAPEASPDQIFRDAPLNREGTSIGTEDEWEAAVLAQERGNDQDDGLDVDVAIDDASLFASNRLGQVVLPTPLTEAVNSLLKHSHGPSIRSTALRFYESLRMKSKGKPSETPMPPSKEFTHIECDAYIAGLMPQLYTSVYITLLELRKRLGEEWQPKRILDCGVGPGTAALAFQEVFVTTNPSRPSPLPHMTVIETNDELRHRTEKLWSMIASSIHGESTKEKDYKIFPTLGSRNHKYDVVLAPHVLGECKGRPSARDVLVQELWERVAPDGVLLLLERGNPLGFEQVARARQLLLRSANAEPASTVGKREKHPDAGVGAHIIAPCPHDGACPLFLNGHDPTRRSWCHFSQRLQRPDFLQRTKHAKENIEDVGYSYILIRKGSRRPAFPGPRPPRSAETGAPDPRTELGEGMDHRDIVSASYHWSRIILPPLKRHKHVLLDICSSPLDVLSTASLDAAPRITKHSRRQESVVYPDLHDGAGEGEDEDPVSSEPRPRIQRTTVPKSQGQVEYRFARKSHWGDLLPFRGKTIVDRVESPGASVKGDDKKGGKRRGGARRAQQ</sequence>
<feature type="region of interest" description="Disordered" evidence="8">
    <location>
        <begin position="558"/>
        <end position="588"/>
    </location>
</feature>
<dbReference type="STRING" id="1097556.R4XKI7"/>
<dbReference type="Gene3D" id="3.40.50.150">
    <property type="entry name" value="Vaccinia Virus protein VP39"/>
    <property type="match status" value="1"/>
</dbReference>